<sequence>MAQAFASASPRFVGAAGRQDSRRDHVSVCLDLPKRRRAPKPPDILVLGGESTPDDVGQGLPYYMRSRMGQGHCRPHDRVVPGGAGSLVNVASDMPPAGAKHLPPPEENLSLLLRPRCEIPPSRRAYVAEPVPLMHQARRLRGPPATPVQQVMAHPAALEALRPMIEKHRSPRSDSSQTSKSAVMSMVDQLPFARMDRLLAEAHGAGSVTMRPKPAHRVPNSVDFSPHSVVPGQR</sequence>
<accession>A0A812PLC3</accession>
<evidence type="ECO:0000256" key="1">
    <source>
        <dbReference type="SAM" id="MobiDB-lite"/>
    </source>
</evidence>
<organism evidence="2 3">
    <name type="scientific">Symbiodinium natans</name>
    <dbReference type="NCBI Taxonomy" id="878477"/>
    <lineage>
        <taxon>Eukaryota</taxon>
        <taxon>Sar</taxon>
        <taxon>Alveolata</taxon>
        <taxon>Dinophyceae</taxon>
        <taxon>Suessiales</taxon>
        <taxon>Symbiodiniaceae</taxon>
        <taxon>Symbiodinium</taxon>
    </lineage>
</organism>
<gene>
    <name evidence="2" type="ORF">SNAT2548_LOCUS18773</name>
</gene>
<protein>
    <submittedName>
        <fullName evidence="2">Uncharacterized protein</fullName>
    </submittedName>
</protein>
<keyword evidence="3" id="KW-1185">Reference proteome</keyword>
<comment type="caution">
    <text evidence="2">The sequence shown here is derived from an EMBL/GenBank/DDBJ whole genome shotgun (WGS) entry which is preliminary data.</text>
</comment>
<evidence type="ECO:0000313" key="3">
    <source>
        <dbReference type="Proteomes" id="UP000604046"/>
    </source>
</evidence>
<dbReference type="Proteomes" id="UP000604046">
    <property type="component" value="Unassembled WGS sequence"/>
</dbReference>
<proteinExistence type="predicted"/>
<dbReference type="EMBL" id="CAJNDS010002155">
    <property type="protein sequence ID" value="CAE7354262.1"/>
    <property type="molecule type" value="Genomic_DNA"/>
</dbReference>
<feature type="region of interest" description="Disordered" evidence="1">
    <location>
        <begin position="204"/>
        <end position="234"/>
    </location>
</feature>
<name>A0A812PLC3_9DINO</name>
<dbReference type="AlphaFoldDB" id="A0A812PLC3"/>
<reference evidence="2" key="1">
    <citation type="submission" date="2021-02" db="EMBL/GenBank/DDBJ databases">
        <authorList>
            <person name="Dougan E. K."/>
            <person name="Rhodes N."/>
            <person name="Thang M."/>
            <person name="Chan C."/>
        </authorList>
    </citation>
    <scope>NUCLEOTIDE SEQUENCE</scope>
</reference>
<evidence type="ECO:0000313" key="2">
    <source>
        <dbReference type="EMBL" id="CAE7354262.1"/>
    </source>
</evidence>
<feature type="region of interest" description="Disordered" evidence="1">
    <location>
        <begin position="1"/>
        <end position="52"/>
    </location>
</feature>